<comment type="caution">
    <text evidence="1">The sequence shown here is derived from an EMBL/GenBank/DDBJ whole genome shotgun (WGS) entry which is preliminary data.</text>
</comment>
<reference evidence="1" key="1">
    <citation type="journal article" date="2017" name="Nature">
        <title>The sunflower genome provides insights into oil metabolism, flowering and Asterid evolution.</title>
        <authorList>
            <person name="Badouin H."/>
            <person name="Gouzy J."/>
            <person name="Grassa C.J."/>
            <person name="Murat F."/>
            <person name="Staton S.E."/>
            <person name="Cottret L."/>
            <person name="Lelandais-Briere C."/>
            <person name="Owens G.L."/>
            <person name="Carrere S."/>
            <person name="Mayjonade B."/>
            <person name="Legrand L."/>
            <person name="Gill N."/>
            <person name="Kane N.C."/>
            <person name="Bowers J.E."/>
            <person name="Hubner S."/>
            <person name="Bellec A."/>
            <person name="Berard A."/>
            <person name="Berges H."/>
            <person name="Blanchet N."/>
            <person name="Boniface M.C."/>
            <person name="Brunel D."/>
            <person name="Catrice O."/>
            <person name="Chaidir N."/>
            <person name="Claudel C."/>
            <person name="Donnadieu C."/>
            <person name="Faraut T."/>
            <person name="Fievet G."/>
            <person name="Helmstetter N."/>
            <person name="King M."/>
            <person name="Knapp S.J."/>
            <person name="Lai Z."/>
            <person name="Le Paslier M.C."/>
            <person name="Lippi Y."/>
            <person name="Lorenzon L."/>
            <person name="Mandel J.R."/>
            <person name="Marage G."/>
            <person name="Marchand G."/>
            <person name="Marquand E."/>
            <person name="Bret-Mestries E."/>
            <person name="Morien E."/>
            <person name="Nambeesan S."/>
            <person name="Nguyen T."/>
            <person name="Pegot-Espagnet P."/>
            <person name="Pouilly N."/>
            <person name="Raftis F."/>
            <person name="Sallet E."/>
            <person name="Schiex T."/>
            <person name="Thomas J."/>
            <person name="Vandecasteele C."/>
            <person name="Vares D."/>
            <person name="Vear F."/>
            <person name="Vautrin S."/>
            <person name="Crespi M."/>
            <person name="Mangin B."/>
            <person name="Burke J.M."/>
            <person name="Salse J."/>
            <person name="Munos S."/>
            <person name="Vincourt P."/>
            <person name="Rieseberg L.H."/>
            <person name="Langlade N.B."/>
        </authorList>
    </citation>
    <scope>NUCLEOTIDE SEQUENCE</scope>
    <source>
        <tissue evidence="1">Leaves</tissue>
    </source>
</reference>
<protein>
    <submittedName>
        <fullName evidence="1">Uncharacterized protein</fullName>
    </submittedName>
</protein>
<evidence type="ECO:0000313" key="1">
    <source>
        <dbReference type="EMBL" id="KAF5807435.1"/>
    </source>
</evidence>
<name>A0A9K3J2J2_HELAN</name>
<gene>
    <name evidence="1" type="ORF">HanXRQr2_Chr05g0233671</name>
</gene>
<dbReference type="EMBL" id="MNCJ02000320">
    <property type="protein sequence ID" value="KAF5807435.1"/>
    <property type="molecule type" value="Genomic_DNA"/>
</dbReference>
<dbReference type="Gramene" id="mRNA:HanXRQr2_Chr05g0233671">
    <property type="protein sequence ID" value="CDS:HanXRQr2_Chr05g0233671.1"/>
    <property type="gene ID" value="HanXRQr2_Chr05g0233671"/>
</dbReference>
<reference evidence="1" key="2">
    <citation type="submission" date="2020-06" db="EMBL/GenBank/DDBJ databases">
        <title>Helianthus annuus Genome sequencing and assembly Release 2.</title>
        <authorList>
            <person name="Gouzy J."/>
            <person name="Langlade N."/>
            <person name="Munos S."/>
        </authorList>
    </citation>
    <scope>NUCLEOTIDE SEQUENCE</scope>
    <source>
        <tissue evidence="1">Leaves</tissue>
    </source>
</reference>
<dbReference type="Proteomes" id="UP000215914">
    <property type="component" value="Unassembled WGS sequence"/>
</dbReference>
<organism evidence="1 2">
    <name type="scientific">Helianthus annuus</name>
    <name type="common">Common sunflower</name>
    <dbReference type="NCBI Taxonomy" id="4232"/>
    <lineage>
        <taxon>Eukaryota</taxon>
        <taxon>Viridiplantae</taxon>
        <taxon>Streptophyta</taxon>
        <taxon>Embryophyta</taxon>
        <taxon>Tracheophyta</taxon>
        <taxon>Spermatophyta</taxon>
        <taxon>Magnoliopsida</taxon>
        <taxon>eudicotyledons</taxon>
        <taxon>Gunneridae</taxon>
        <taxon>Pentapetalae</taxon>
        <taxon>asterids</taxon>
        <taxon>campanulids</taxon>
        <taxon>Asterales</taxon>
        <taxon>Asteraceae</taxon>
        <taxon>Asteroideae</taxon>
        <taxon>Heliantheae alliance</taxon>
        <taxon>Heliantheae</taxon>
        <taxon>Helianthus</taxon>
    </lineage>
</organism>
<proteinExistence type="predicted"/>
<accession>A0A9K3J2J2</accession>
<evidence type="ECO:0000313" key="2">
    <source>
        <dbReference type="Proteomes" id="UP000215914"/>
    </source>
</evidence>
<sequence>MSSVSEISKLFPAMKLEDASVKLKRKKCWRRRKKKRVEQCSWKNFIGVSNTSAWIDVDKRSSRTGGERRMGVDRRRSQVGVEKRRGVKTRRILDKWFTAIIRYPRPRAGDVYGNGRHGWALIGHRRKRLWFTIEKLLTVTAPKLSLISPIFSSRIRCLQRPSQQQQQQQQQNKN</sequence>
<dbReference type="AlphaFoldDB" id="A0A9K3J2J2"/>
<keyword evidence="2" id="KW-1185">Reference proteome</keyword>